<dbReference type="PANTHER" id="PTHR43037:SF1">
    <property type="entry name" value="BLL1128 PROTEIN"/>
    <property type="match status" value="1"/>
</dbReference>
<dbReference type="Gene3D" id="3.40.50.1820">
    <property type="entry name" value="alpha/beta hydrolase"/>
    <property type="match status" value="1"/>
</dbReference>
<keyword evidence="2" id="KW-0472">Membrane</keyword>
<keyword evidence="4" id="KW-1185">Reference proteome</keyword>
<dbReference type="SUPFAM" id="SSF53474">
    <property type="entry name" value="alpha/beta-Hydrolases"/>
    <property type="match status" value="1"/>
</dbReference>
<dbReference type="Gene3D" id="2.60.40.10">
    <property type="entry name" value="Immunoglobulins"/>
    <property type="match status" value="1"/>
</dbReference>
<proteinExistence type="predicted"/>
<evidence type="ECO:0000313" key="3">
    <source>
        <dbReference type="EMBL" id="MBL0766496.1"/>
    </source>
</evidence>
<keyword evidence="2" id="KW-1133">Transmembrane helix</keyword>
<dbReference type="Pfam" id="PF22352">
    <property type="entry name" value="K319L-like_PKD"/>
    <property type="match status" value="1"/>
</dbReference>
<feature type="transmembrane region" description="Helical" evidence="2">
    <location>
        <begin position="12"/>
        <end position="35"/>
    </location>
</feature>
<dbReference type="InterPro" id="IPR050955">
    <property type="entry name" value="Plant_Biomass_Hydrol_Est"/>
</dbReference>
<gene>
    <name evidence="3" type="ORF">JKP34_14610</name>
</gene>
<evidence type="ECO:0000256" key="2">
    <source>
        <dbReference type="SAM" id="Phobius"/>
    </source>
</evidence>
<comment type="caution">
    <text evidence="3">The sequence shown here is derived from an EMBL/GenBank/DDBJ whole genome shotgun (WGS) entry which is preliminary data.</text>
</comment>
<dbReference type="InterPro" id="IPR035986">
    <property type="entry name" value="PKD_dom_sf"/>
</dbReference>
<dbReference type="InterPro" id="IPR013783">
    <property type="entry name" value="Ig-like_fold"/>
</dbReference>
<dbReference type="InterPro" id="IPR029058">
    <property type="entry name" value="AB_hydrolase_fold"/>
</dbReference>
<accession>A0A937ACL8</accession>
<protein>
    <submittedName>
        <fullName evidence="3">T9SS type A sorting domain-containing protein</fullName>
    </submittedName>
</protein>
<dbReference type="NCBIfam" id="TIGR04183">
    <property type="entry name" value="Por_Secre_tail"/>
    <property type="match status" value="1"/>
</dbReference>
<organism evidence="3 4">
    <name type="scientific">Marivirga atlantica</name>
    <dbReference type="NCBI Taxonomy" id="1548457"/>
    <lineage>
        <taxon>Bacteria</taxon>
        <taxon>Pseudomonadati</taxon>
        <taxon>Bacteroidota</taxon>
        <taxon>Cytophagia</taxon>
        <taxon>Cytophagales</taxon>
        <taxon>Marivirgaceae</taxon>
        <taxon>Marivirga</taxon>
    </lineage>
</organism>
<dbReference type="Proteomes" id="UP000642920">
    <property type="component" value="Unassembled WGS sequence"/>
</dbReference>
<sequence>MLLYRTITFTYPLYRGLCLRTTFLFIVILFCFFNTKLKAQQTQEQSPAGTNYLIYTPSTYSASGAGSPLLITLMGGGEIGDDFSVFFRNNSNRSPAWLIDRGEWPSDYPFVVVTPQLPRDEAIPNVNDQKWPTSLIDEVIADVIGNFNIDTNRLYFTGVSLGATGCWDYAAAFPEKVAAMIPMSGPADISTACTVKDIPIWAIHGDNDGLVNPFANSTVDMVDSINNCNGLYQAHFDLIPSRGHDIWNDVYPETMGLSIFEWLLKFEKGQTINTKPYVGLGPDLKLLLPDEFTYIHGFGFDVDGSISTYLWEVINPASATIEVIDDQNIKLFPQVAGLHQIKLTITDNDGAVNSDTVEIEFFETLPGSLNFMSGLMLQDGDSNVDLYQLEDGNNIINLFTLGTSDINIRALDDGLCNSFRFAVNGYQNIRTENRQSVGLLLSRRRNPPEWNVRTGTYLISATPYSGNKNNLGTEGISVSHKLSVYNQEPKSYSLLPDSDISITTNWIDNSSSENPNGFISNFQTFEITDSAYLNSPILETGVVTNIELKSGGYLTLNDSLAIPLILDSAATLQINHSSGVDFSSVHPYANIIYNTVGTLDFSSAGKLTVTSGNQLSLESDSVTLNSLTLGEGAVIQHSTGLNINIIEDLIIEGTTDFTPSAPFSISFNSDRKHQIIYEGNALTFEEISLLGQDTLLILNQTELLLNASRINLTQNTSFEIGHAQIHLTGDNILSENPSGGKLKVGNRSSLFIDASPTENNYLNLDQTGNIFKELQFNINGVNQILLSDTLKIYDKIEANNGTLSSNGYLQLLATDSTTAYLLNNSGNIDGEIISEKIVPQGRVYRYAGSNMLNFSVEKLQNFIPVTGTFAGASSGPTLGSDPSIFSYNTTTESWIPFPNSSNQEVFELGKGYAIFFRNEQEAAKIKWQGELVQNTFDYTLIGNTDIQNEFSGWNLLVNPYASPIEWGTTGWVSSGISNTISVADNTVAGGRFLVWDGEVGDVEFSGILSQNQAFWLRTIDESPSLSISESAKLPINNSNTYRNSTEAIEGLVISLSQGELIDRLFYRLNNSGSLTYLPQIDAVKRFNGYFSLYHNSNDSIPIAIKNLPYDHCFSHKLGIKDAKAGSYKLEFKHLSEKLPEGTFIFKDFLSDSLIRVEHGLTYEFLITVTDSLNASERFILSYEPDMAEPQIEAIGNQLKANYQENIQWFRNDEPIEGETNPILSPSQNGSYYFQVNYKSCSLTSPTIQFSITANKEELQSLQIFSNPVTDDRLIISSANKIDEKVCISLINADGKIVLGKKEMLLDKKYYEVLIPKEIQNGLYYLNIESDDEHYYLKVVVQR</sequence>
<dbReference type="EMBL" id="JAERQG010000004">
    <property type="protein sequence ID" value="MBL0766496.1"/>
    <property type="molecule type" value="Genomic_DNA"/>
</dbReference>
<evidence type="ECO:0000256" key="1">
    <source>
        <dbReference type="ARBA" id="ARBA00022729"/>
    </source>
</evidence>
<dbReference type="InterPro" id="IPR026444">
    <property type="entry name" value="Secre_tail"/>
</dbReference>
<name>A0A937ACL8_9BACT</name>
<keyword evidence="2" id="KW-0812">Transmembrane</keyword>
<evidence type="ECO:0000313" key="4">
    <source>
        <dbReference type="Proteomes" id="UP000642920"/>
    </source>
</evidence>
<keyword evidence="1" id="KW-0732">Signal</keyword>
<reference evidence="3" key="1">
    <citation type="submission" date="2021-01" db="EMBL/GenBank/DDBJ databases">
        <title>Marivirga sp. nov., isolated from intertidal surface sediments.</title>
        <authorList>
            <person name="Zhang M."/>
        </authorList>
    </citation>
    <scope>NUCLEOTIDE SEQUENCE</scope>
    <source>
        <strain evidence="3">SM1354</strain>
    </source>
</reference>
<dbReference type="PANTHER" id="PTHR43037">
    <property type="entry name" value="UNNAMED PRODUCT-RELATED"/>
    <property type="match status" value="1"/>
</dbReference>
<dbReference type="RefSeq" id="WP_201923097.1">
    <property type="nucleotide sequence ID" value="NZ_JAERQG010000004.1"/>
</dbReference>
<dbReference type="SUPFAM" id="SSF49299">
    <property type="entry name" value="PKD domain"/>
    <property type="match status" value="1"/>
</dbReference>